<dbReference type="HOGENOM" id="CLU_2934645_0_0_9"/>
<dbReference type="Proteomes" id="UP000000716">
    <property type="component" value="Chromosome"/>
</dbReference>
<dbReference type="AlphaFoldDB" id="C4L0P6"/>
<accession>C4L0P6</accession>
<protein>
    <submittedName>
        <fullName evidence="1">Uncharacterized protein</fullName>
    </submittedName>
</protein>
<dbReference type="STRING" id="360911.EAT1b_0029"/>
<evidence type="ECO:0000313" key="2">
    <source>
        <dbReference type="Proteomes" id="UP000000716"/>
    </source>
</evidence>
<reference evidence="1 2" key="1">
    <citation type="journal article" date="2011" name="J. Bacteriol.">
        <title>Complete genome sequence of the Thermophilic Bacterium Exiguobacterium sp. AT1b.</title>
        <authorList>
            <person name="Vishnivetskaya T.A."/>
            <person name="Lucas S."/>
            <person name="Copeland A."/>
            <person name="Lapidus A."/>
            <person name="Glavina Del Rio T."/>
            <person name="Dalin E."/>
            <person name="Tice H."/>
            <person name="Bruce D.C."/>
            <person name="Goodwin L.A."/>
            <person name="Pitluck S."/>
            <person name="Saunders E."/>
            <person name="Brettin T."/>
            <person name="Detter C."/>
            <person name="Han C."/>
            <person name="Larimer F."/>
            <person name="Land M.L."/>
            <person name="Hauser L.J."/>
            <person name="Kyrpides N.C."/>
            <person name="Ovchinnikova G."/>
            <person name="Kathariou S."/>
            <person name="Ramaley R.F."/>
            <person name="Rodrigues D.F."/>
            <person name="Hendrix C."/>
            <person name="Richardson P."/>
            <person name="Tiedje J.M."/>
        </authorList>
    </citation>
    <scope>NUCLEOTIDE SEQUENCE [LARGE SCALE GENOMIC DNA]</scope>
    <source>
        <strain evidence="2">ATCC BAA-1283 / AT1b</strain>
    </source>
</reference>
<organism evidence="1 2">
    <name type="scientific">Exiguobacterium sp. (strain ATCC BAA-1283 / AT1b)</name>
    <dbReference type="NCBI Taxonomy" id="360911"/>
    <lineage>
        <taxon>Bacteria</taxon>
        <taxon>Bacillati</taxon>
        <taxon>Bacillota</taxon>
        <taxon>Bacilli</taxon>
        <taxon>Bacillales</taxon>
        <taxon>Bacillales Family XII. Incertae Sedis</taxon>
        <taxon>Exiguobacterium</taxon>
    </lineage>
</organism>
<dbReference type="KEGG" id="eat:EAT1b_0029"/>
<name>C4L0P6_EXISA</name>
<evidence type="ECO:0000313" key="1">
    <source>
        <dbReference type="EMBL" id="ACQ68964.1"/>
    </source>
</evidence>
<dbReference type="EMBL" id="CP001615">
    <property type="protein sequence ID" value="ACQ68964.1"/>
    <property type="molecule type" value="Genomic_DNA"/>
</dbReference>
<gene>
    <name evidence="1" type="ordered locus">EAT1b_0029</name>
</gene>
<proteinExistence type="predicted"/>
<dbReference type="eggNOG" id="ENOG502ZPED">
    <property type="taxonomic scope" value="Bacteria"/>
</dbReference>
<sequence>MIGRQPNFLNSPYFVGEPGNWHLKPGAPADVVQEFNDFMTDDESRDLEDTPTIDEKELLN</sequence>
<keyword evidence="2" id="KW-1185">Reference proteome</keyword>